<proteinExistence type="predicted"/>
<dbReference type="RefSeq" id="WP_182548502.1">
    <property type="nucleotide sequence ID" value="NZ_JACGXN010000001.1"/>
</dbReference>
<dbReference type="InterPro" id="IPR000326">
    <property type="entry name" value="PAP2/HPO"/>
</dbReference>
<keyword evidence="1" id="KW-0812">Transmembrane</keyword>
<dbReference type="Pfam" id="PF01569">
    <property type="entry name" value="PAP2"/>
    <property type="match status" value="1"/>
</dbReference>
<dbReference type="SMART" id="SM00014">
    <property type="entry name" value="acidPPc"/>
    <property type="match status" value="1"/>
</dbReference>
<name>A0A839EK86_9HYPH</name>
<dbReference type="Proteomes" id="UP000549052">
    <property type="component" value="Unassembled WGS sequence"/>
</dbReference>
<dbReference type="InterPro" id="IPR036938">
    <property type="entry name" value="PAP2/HPO_sf"/>
</dbReference>
<feature type="transmembrane region" description="Helical" evidence="1">
    <location>
        <begin position="196"/>
        <end position="215"/>
    </location>
</feature>
<sequence length="282" mass="30603">MTLQSLHARRDQCFSPENRMVYYRTTSAACGKAPYGFGAWSQPALALSLAAFWAALAIMFNRASEIDKAVTSLFFLTSDCVTTVGNGICGDFPATSVAFFKTLRRAFYALPIVAASVVVTIALRDLASGLRWNHQRIRISTVALVTLAVGPGLLVNAFMKEFIGRPRPANTWLFGGEHPFVAAAEWSHACQHNCSFVSGEAAGIAWLVCLLPLWPHELRKKMAWPIAGIIIVTDILRVAFGRHYLSDVVLGSLSTVVVFCILTALCEAWSTRKYGPAGSSGA</sequence>
<dbReference type="SUPFAM" id="SSF48317">
    <property type="entry name" value="Acid phosphatase/Vanadium-dependent haloperoxidase"/>
    <property type="match status" value="1"/>
</dbReference>
<keyword evidence="1" id="KW-1133">Transmembrane helix</keyword>
<feature type="transmembrane region" description="Helical" evidence="1">
    <location>
        <begin position="248"/>
        <end position="266"/>
    </location>
</feature>
<dbReference type="EMBL" id="JACGXN010000001">
    <property type="protein sequence ID" value="MBA8877906.1"/>
    <property type="molecule type" value="Genomic_DNA"/>
</dbReference>
<protein>
    <submittedName>
        <fullName evidence="3">Membrane-associated phospholipid phosphatase</fullName>
    </submittedName>
</protein>
<dbReference type="AlphaFoldDB" id="A0A839EK86"/>
<evidence type="ECO:0000256" key="1">
    <source>
        <dbReference type="SAM" id="Phobius"/>
    </source>
</evidence>
<evidence type="ECO:0000313" key="4">
    <source>
        <dbReference type="Proteomes" id="UP000549052"/>
    </source>
</evidence>
<keyword evidence="1" id="KW-0472">Membrane</keyword>
<feature type="transmembrane region" description="Helical" evidence="1">
    <location>
        <begin position="44"/>
        <end position="61"/>
    </location>
</feature>
<feature type="transmembrane region" description="Helical" evidence="1">
    <location>
        <begin position="106"/>
        <end position="127"/>
    </location>
</feature>
<feature type="transmembrane region" description="Helical" evidence="1">
    <location>
        <begin position="222"/>
        <end position="242"/>
    </location>
</feature>
<feature type="transmembrane region" description="Helical" evidence="1">
    <location>
        <begin position="139"/>
        <end position="159"/>
    </location>
</feature>
<keyword evidence="4" id="KW-1185">Reference proteome</keyword>
<organism evidence="3 4">
    <name type="scientific">Phyllobacterium myrsinacearum</name>
    <dbReference type="NCBI Taxonomy" id="28101"/>
    <lineage>
        <taxon>Bacteria</taxon>
        <taxon>Pseudomonadati</taxon>
        <taxon>Pseudomonadota</taxon>
        <taxon>Alphaproteobacteria</taxon>
        <taxon>Hyphomicrobiales</taxon>
        <taxon>Phyllobacteriaceae</taxon>
        <taxon>Phyllobacterium</taxon>
    </lineage>
</organism>
<comment type="caution">
    <text evidence="3">The sequence shown here is derived from an EMBL/GenBank/DDBJ whole genome shotgun (WGS) entry which is preliminary data.</text>
</comment>
<accession>A0A839EK86</accession>
<evidence type="ECO:0000313" key="3">
    <source>
        <dbReference type="EMBL" id="MBA8877906.1"/>
    </source>
</evidence>
<evidence type="ECO:0000259" key="2">
    <source>
        <dbReference type="SMART" id="SM00014"/>
    </source>
</evidence>
<feature type="domain" description="Phosphatidic acid phosphatase type 2/haloperoxidase" evidence="2">
    <location>
        <begin position="142"/>
        <end position="263"/>
    </location>
</feature>
<dbReference type="Gene3D" id="1.20.144.10">
    <property type="entry name" value="Phosphatidic acid phosphatase type 2/haloperoxidase"/>
    <property type="match status" value="1"/>
</dbReference>
<reference evidence="3 4" key="1">
    <citation type="submission" date="2020-07" db="EMBL/GenBank/DDBJ databases">
        <title>Genomic Encyclopedia of Type Strains, Phase IV (KMG-V): Genome sequencing to study the core and pangenomes of soil and plant-associated prokaryotes.</title>
        <authorList>
            <person name="Whitman W."/>
        </authorList>
    </citation>
    <scope>NUCLEOTIDE SEQUENCE [LARGE SCALE GENOMIC DNA]</scope>
    <source>
        <strain evidence="3 4">AN3</strain>
    </source>
</reference>
<gene>
    <name evidence="3" type="ORF">FHW16_001588</name>
</gene>